<proteinExistence type="predicted"/>
<keyword evidence="2" id="KW-0677">Repeat</keyword>
<dbReference type="PANTHER" id="PTHR46260:SF3">
    <property type="entry name" value="RING-TYPE DOMAIN-CONTAINING PROTEIN"/>
    <property type="match status" value="1"/>
</dbReference>
<dbReference type="InterPro" id="IPR006652">
    <property type="entry name" value="Kelch_1"/>
</dbReference>
<gene>
    <name evidence="3" type="ORF">LPTSP3_g25520</name>
</gene>
<organism evidence="3 4">
    <name type="scientific">Leptospira kobayashii</name>
    <dbReference type="NCBI Taxonomy" id="1917830"/>
    <lineage>
        <taxon>Bacteria</taxon>
        <taxon>Pseudomonadati</taxon>
        <taxon>Spirochaetota</taxon>
        <taxon>Spirochaetia</taxon>
        <taxon>Leptospirales</taxon>
        <taxon>Leptospiraceae</taxon>
        <taxon>Leptospira</taxon>
    </lineage>
</organism>
<accession>A0ABN6KHU6</accession>
<dbReference type="Gene3D" id="2.120.10.80">
    <property type="entry name" value="Kelch-type beta propeller"/>
    <property type="match status" value="2"/>
</dbReference>
<dbReference type="PANTHER" id="PTHR46260">
    <property type="entry name" value="RING-TYPE DOMAIN-CONTAINING PROTEIN"/>
    <property type="match status" value="1"/>
</dbReference>
<keyword evidence="4" id="KW-1185">Reference proteome</keyword>
<evidence type="ECO:0008006" key="5">
    <source>
        <dbReference type="Google" id="ProtNLM"/>
    </source>
</evidence>
<protein>
    <recommendedName>
        <fullName evidence="5">Kelch repeat protein</fullName>
    </recommendedName>
</protein>
<evidence type="ECO:0000256" key="2">
    <source>
        <dbReference type="ARBA" id="ARBA00022737"/>
    </source>
</evidence>
<dbReference type="SMART" id="SM00612">
    <property type="entry name" value="Kelch"/>
    <property type="match status" value="5"/>
</dbReference>
<dbReference type="InterPro" id="IPR051746">
    <property type="entry name" value="Kelch_domain_containing_8"/>
</dbReference>
<keyword evidence="1" id="KW-0880">Kelch repeat</keyword>
<evidence type="ECO:0000313" key="4">
    <source>
        <dbReference type="Proteomes" id="UP000245263"/>
    </source>
</evidence>
<dbReference type="InterPro" id="IPR015915">
    <property type="entry name" value="Kelch-typ_b-propeller"/>
</dbReference>
<name>A0ABN6KHU6_9LEPT</name>
<evidence type="ECO:0000313" key="3">
    <source>
        <dbReference type="EMBL" id="BDA79622.1"/>
    </source>
</evidence>
<dbReference type="Proteomes" id="UP000245263">
    <property type="component" value="Chromosome 1"/>
</dbReference>
<dbReference type="SUPFAM" id="SSF117281">
    <property type="entry name" value="Kelch motif"/>
    <property type="match status" value="2"/>
</dbReference>
<dbReference type="RefSeq" id="WP_109020199.1">
    <property type="nucleotide sequence ID" value="NZ_AP025028.1"/>
</dbReference>
<reference evidence="3 4" key="1">
    <citation type="submission" date="2021-08" db="EMBL/GenBank/DDBJ databases">
        <title>Complete genome sequence of Leptospira kobayashii strain E30.</title>
        <authorList>
            <person name="Nakao R."/>
            <person name="Nakamura S."/>
            <person name="Masuzawa T."/>
            <person name="Koizumi N."/>
        </authorList>
    </citation>
    <scope>NUCLEOTIDE SEQUENCE [LARGE SCALE GENOMIC DNA]</scope>
    <source>
        <strain evidence="3 4">E30</strain>
    </source>
</reference>
<dbReference type="EMBL" id="AP025028">
    <property type="protein sequence ID" value="BDA79622.1"/>
    <property type="molecule type" value="Genomic_DNA"/>
</dbReference>
<sequence>MNKTFLSFIFLISISLSHCTGVIGSEDLLKGKADNLILSDLLNVIYRPSVSVISDPDLTKPFGKLTLNFLFSQSIPISSDDIEIITSDGTKLFGCVFEKLDDSRIQIRFPADTGSGDYRISFEKLSGLIGKNIQPSFLTFHYDPNAPLLSSVSGEVLDSSFFFDGYLDINFSKSVSGADLLDRYQLSGSALGSLQLSSIYKIKSNLYRLFYTGMPATEGGILNLQVSGITDSAGNMIQNPSLVWKVYGFREAGTLLLPRATKGVVLLASEEILITGGNIGSGVITNKAEIFNPRTKTSRYTVNHMTENRRRHTSVLLPSGKVWIAGGGRDPVGVVDTPLSSTDIFDPVTETFSPGPNLNQARMDHTATLLPSGEVLVIGGIVNEMSSPFPSIASAEIYNPALGTVTTIGSLNFARKDHQVLRLEDGGLYVFGGFKQLAFPDEYSNDTEKYNEVSKTFSVIPKYKLNFPRHSFSVHKTFGESLVVIGTTVQTEIYQPNVGAFVTGSNQSIPRSGENAIQFSDKKIILIGGDNQGSLVSRIDFYDPDTERFRLGSRLLYPRTASESVMLPDGKVFVIGGYSFAHIPNIEEYSYE</sequence>
<evidence type="ECO:0000256" key="1">
    <source>
        <dbReference type="ARBA" id="ARBA00022441"/>
    </source>
</evidence>
<dbReference type="Pfam" id="PF01344">
    <property type="entry name" value="Kelch_1"/>
    <property type="match status" value="1"/>
</dbReference>